<reference evidence="3 4" key="1">
    <citation type="submission" date="2023-10" db="EMBL/GenBank/DDBJ databases">
        <title>Genome-Wide Identification Analysis in wild type Solanum Pinnatisectum Reveals Some Genes Defensing Phytophthora Infestans.</title>
        <authorList>
            <person name="Sun C."/>
        </authorList>
    </citation>
    <scope>NUCLEOTIDE SEQUENCE [LARGE SCALE GENOMIC DNA]</scope>
    <source>
        <strain evidence="3">LQN</strain>
        <tissue evidence="3">Leaf</tissue>
    </source>
</reference>
<dbReference type="GO" id="GO:0003729">
    <property type="term" value="F:mRNA binding"/>
    <property type="evidence" value="ECO:0007669"/>
    <property type="project" value="UniProtKB-ARBA"/>
</dbReference>
<dbReference type="Proteomes" id="UP001311915">
    <property type="component" value="Unassembled WGS sequence"/>
</dbReference>
<organism evidence="3 4">
    <name type="scientific">Solanum pinnatisectum</name>
    <name type="common">tansyleaf nightshade</name>
    <dbReference type="NCBI Taxonomy" id="50273"/>
    <lineage>
        <taxon>Eukaryota</taxon>
        <taxon>Viridiplantae</taxon>
        <taxon>Streptophyta</taxon>
        <taxon>Embryophyta</taxon>
        <taxon>Tracheophyta</taxon>
        <taxon>Spermatophyta</taxon>
        <taxon>Magnoliopsida</taxon>
        <taxon>eudicotyledons</taxon>
        <taxon>Gunneridae</taxon>
        <taxon>Pentapetalae</taxon>
        <taxon>asterids</taxon>
        <taxon>lamiids</taxon>
        <taxon>Solanales</taxon>
        <taxon>Solanaceae</taxon>
        <taxon>Solanoideae</taxon>
        <taxon>Solaneae</taxon>
        <taxon>Solanum</taxon>
    </lineage>
</organism>
<dbReference type="GO" id="GO:0003735">
    <property type="term" value="F:structural constituent of ribosome"/>
    <property type="evidence" value="ECO:0007669"/>
    <property type="project" value="InterPro"/>
</dbReference>
<dbReference type="Gene3D" id="3.30.70.330">
    <property type="match status" value="1"/>
</dbReference>
<evidence type="ECO:0008006" key="5">
    <source>
        <dbReference type="Google" id="ProtNLM"/>
    </source>
</evidence>
<evidence type="ECO:0000256" key="2">
    <source>
        <dbReference type="ARBA" id="ARBA00023274"/>
    </source>
</evidence>
<dbReference type="AlphaFoldDB" id="A0AAV9LNC2"/>
<gene>
    <name evidence="3" type="ORF">R3W88_030809</name>
</gene>
<evidence type="ECO:0000313" key="4">
    <source>
        <dbReference type="Proteomes" id="UP001311915"/>
    </source>
</evidence>
<dbReference type="EMBL" id="JAWPEI010000005">
    <property type="protein sequence ID" value="KAK4725892.1"/>
    <property type="molecule type" value="Genomic_DNA"/>
</dbReference>
<dbReference type="GO" id="GO:0006412">
    <property type="term" value="P:translation"/>
    <property type="evidence" value="ECO:0007669"/>
    <property type="project" value="InterPro"/>
</dbReference>
<accession>A0AAV9LNC2</accession>
<comment type="caution">
    <text evidence="3">The sequence shown here is derived from an EMBL/GenBank/DDBJ whole genome shotgun (WGS) entry which is preliminary data.</text>
</comment>
<proteinExistence type="predicted"/>
<sequence>MDGSKMKYLHISIRLLGKNQYTSNVESGSTRREIKHWIELFSGVMIIAMNSHRLSRKSRRMGHTMHYICMIITI</sequence>
<evidence type="ECO:0000256" key="1">
    <source>
        <dbReference type="ARBA" id="ARBA00022980"/>
    </source>
</evidence>
<dbReference type="SUPFAM" id="SSF54189">
    <property type="entry name" value="Ribosomal proteins S24e, L23 and L15e"/>
    <property type="match status" value="1"/>
</dbReference>
<keyword evidence="4" id="KW-1185">Reference proteome</keyword>
<dbReference type="GO" id="GO:1990904">
    <property type="term" value="C:ribonucleoprotein complex"/>
    <property type="evidence" value="ECO:0007669"/>
    <property type="project" value="UniProtKB-KW"/>
</dbReference>
<keyword evidence="2" id="KW-0687">Ribonucleoprotein</keyword>
<evidence type="ECO:0000313" key="3">
    <source>
        <dbReference type="EMBL" id="KAK4725892.1"/>
    </source>
</evidence>
<keyword evidence="1" id="KW-0689">Ribosomal protein</keyword>
<protein>
    <recommendedName>
        <fullName evidence="5">Ribosomal protein L23</fullName>
    </recommendedName>
</protein>
<dbReference type="InterPro" id="IPR012678">
    <property type="entry name" value="Ribosomal_uL23/eL15/eS24_sf"/>
</dbReference>
<name>A0AAV9LNC2_9SOLN</name>
<dbReference type="GO" id="GO:0005840">
    <property type="term" value="C:ribosome"/>
    <property type="evidence" value="ECO:0007669"/>
    <property type="project" value="UniProtKB-KW"/>
</dbReference>
<dbReference type="InterPro" id="IPR012677">
    <property type="entry name" value="Nucleotide-bd_a/b_plait_sf"/>
</dbReference>